<organism evidence="2 3">
    <name type="scientific">Lactococcus lactis subsp. lactis</name>
    <name type="common">Streptococcus lactis</name>
    <dbReference type="NCBI Taxonomy" id="1360"/>
    <lineage>
        <taxon>Bacteria</taxon>
        <taxon>Bacillati</taxon>
        <taxon>Bacillota</taxon>
        <taxon>Bacilli</taxon>
        <taxon>Lactobacillales</taxon>
        <taxon>Streptococcaceae</taxon>
        <taxon>Lactococcus</taxon>
    </lineage>
</organism>
<proteinExistence type="predicted"/>
<gene>
    <name evidence="2" type="ORF">LL14B4_10600</name>
</gene>
<dbReference type="GeneID" id="89634229"/>
<dbReference type="InterPro" id="IPR043129">
    <property type="entry name" value="ATPase_NBD"/>
</dbReference>
<dbReference type="Proteomes" id="UP000245919">
    <property type="component" value="Chromosome"/>
</dbReference>
<dbReference type="AlphaFoldDB" id="A0A2Z3KII7"/>
<reference evidence="2 3" key="1">
    <citation type="submission" date="2018-03" db="EMBL/GenBank/DDBJ databases">
        <title>Genome sequence of Lactococcus lactis strain 14B4 from almond drupe.</title>
        <authorList>
            <person name="Tran T.D."/>
            <person name="McGarvey J.A."/>
            <person name="Huynh S."/>
            <person name="Parker C.T."/>
        </authorList>
    </citation>
    <scope>NUCLEOTIDE SEQUENCE [LARGE SCALE GENOMIC DNA]</scope>
    <source>
        <strain evidence="2 3">14B4</strain>
    </source>
</reference>
<dbReference type="Gene3D" id="3.30.420.40">
    <property type="match status" value="2"/>
</dbReference>
<dbReference type="RefSeq" id="WP_109991288.1">
    <property type="nucleotide sequence ID" value="NZ_CP028160.1"/>
</dbReference>
<dbReference type="SUPFAM" id="SSF53067">
    <property type="entry name" value="Actin-like ATPase domain"/>
    <property type="match status" value="2"/>
</dbReference>
<feature type="domain" description="Actin-like protein N-terminal" evidence="1">
    <location>
        <begin position="11"/>
        <end position="177"/>
    </location>
</feature>
<dbReference type="Pfam" id="PF17989">
    <property type="entry name" value="ALP_N"/>
    <property type="match status" value="1"/>
</dbReference>
<evidence type="ECO:0000313" key="3">
    <source>
        <dbReference type="Proteomes" id="UP000245919"/>
    </source>
</evidence>
<accession>A0A2Z3KII7</accession>
<evidence type="ECO:0000259" key="1">
    <source>
        <dbReference type="Pfam" id="PF17989"/>
    </source>
</evidence>
<dbReference type="InterPro" id="IPR040607">
    <property type="entry name" value="ALP_N"/>
</dbReference>
<evidence type="ECO:0000313" key="2">
    <source>
        <dbReference type="EMBL" id="AWN66601.1"/>
    </source>
</evidence>
<protein>
    <recommendedName>
        <fullName evidence="1">Actin-like protein N-terminal domain-containing protein</fullName>
    </recommendedName>
</protein>
<dbReference type="CDD" id="cd24021">
    <property type="entry name" value="ASKHA_NBD_ParM_Psk41-like"/>
    <property type="match status" value="1"/>
</dbReference>
<dbReference type="EMBL" id="CP028160">
    <property type="protein sequence ID" value="AWN66601.1"/>
    <property type="molecule type" value="Genomic_DNA"/>
</dbReference>
<name>A0A2Z3KII7_LACLL</name>
<sequence>MGINIKKTLIALDLGNNQVKVKSKKTGLIVMPSALLENKYGPTLYLGGEPDNIPSLYRLRLDKEEKAYYFGETLASWGKSNVNHWERSIGFKLKRYQGKTFQMIALFSIARVVKELETRNPILDLVTGLPSKDFQDESKEILPTLRKLFKGRHTIYVDDVPISFEIAEVKFYPQYVGTVVDNSYRWTDHHLTELRENFSKFMNIRYGIMDIGGGTILSDIVDGLNFNLSTAKPDSKNGAHRLFNHIIKEYSVSSSQVDLMLRNPNEDGKYIINQKGMSPIDLTDKVLEAKALYTTKVAKEMEKTFFEEDLSAESDGINLDKIFLTGGGTYIIDFEQLKNELQNSYVVPDQFTEQQNFIEILKHPETSNVEGYFKLGAVSHLGEFIN</sequence>